<protein>
    <submittedName>
        <fullName evidence="2">Uncharacterized protein</fullName>
    </submittedName>
</protein>
<evidence type="ECO:0000256" key="1">
    <source>
        <dbReference type="SAM" id="MobiDB-lite"/>
    </source>
</evidence>
<gene>
    <name evidence="2" type="ORF">NPIL_72741</name>
</gene>
<name>A0A8X6IWA1_NEPPI</name>
<comment type="caution">
    <text evidence="2">The sequence shown here is derived from an EMBL/GenBank/DDBJ whole genome shotgun (WGS) entry which is preliminary data.</text>
</comment>
<sequence>MQKVTDIKQTPTLSDDIVTRYPKKKILHDILFPCNNDIKKKRKRHILFLPTHNNGIKNVLFHHLTNGEKVSLFHSFFRTMNKTSSSSSSSSLLGLYEPAHLRRANNERGAGNKRMEKKAQE</sequence>
<dbReference type="AlphaFoldDB" id="A0A8X6IWA1"/>
<dbReference type="Proteomes" id="UP000887013">
    <property type="component" value="Unassembled WGS sequence"/>
</dbReference>
<reference evidence="2" key="1">
    <citation type="submission" date="2020-08" db="EMBL/GenBank/DDBJ databases">
        <title>Multicomponent nature underlies the extraordinary mechanical properties of spider dragline silk.</title>
        <authorList>
            <person name="Kono N."/>
            <person name="Nakamura H."/>
            <person name="Mori M."/>
            <person name="Yoshida Y."/>
            <person name="Ohtoshi R."/>
            <person name="Malay A.D."/>
            <person name="Moran D.A.P."/>
            <person name="Tomita M."/>
            <person name="Numata K."/>
            <person name="Arakawa K."/>
        </authorList>
    </citation>
    <scope>NUCLEOTIDE SEQUENCE</scope>
</reference>
<keyword evidence="3" id="KW-1185">Reference proteome</keyword>
<feature type="region of interest" description="Disordered" evidence="1">
    <location>
        <begin position="101"/>
        <end position="121"/>
    </location>
</feature>
<dbReference type="EMBL" id="BMAW01047943">
    <property type="protein sequence ID" value="GFS63450.1"/>
    <property type="molecule type" value="Genomic_DNA"/>
</dbReference>
<organism evidence="2 3">
    <name type="scientific">Nephila pilipes</name>
    <name type="common">Giant wood spider</name>
    <name type="synonym">Nephila maculata</name>
    <dbReference type="NCBI Taxonomy" id="299642"/>
    <lineage>
        <taxon>Eukaryota</taxon>
        <taxon>Metazoa</taxon>
        <taxon>Ecdysozoa</taxon>
        <taxon>Arthropoda</taxon>
        <taxon>Chelicerata</taxon>
        <taxon>Arachnida</taxon>
        <taxon>Araneae</taxon>
        <taxon>Araneomorphae</taxon>
        <taxon>Entelegynae</taxon>
        <taxon>Araneoidea</taxon>
        <taxon>Nephilidae</taxon>
        <taxon>Nephila</taxon>
    </lineage>
</organism>
<accession>A0A8X6IWA1</accession>
<proteinExistence type="predicted"/>
<evidence type="ECO:0000313" key="3">
    <source>
        <dbReference type="Proteomes" id="UP000887013"/>
    </source>
</evidence>
<evidence type="ECO:0000313" key="2">
    <source>
        <dbReference type="EMBL" id="GFS63450.1"/>
    </source>
</evidence>